<feature type="domain" description="PAS" evidence="4">
    <location>
        <begin position="300"/>
        <end position="372"/>
    </location>
</feature>
<gene>
    <name evidence="6" type="ORF">CFH80_04105</name>
</gene>
<proteinExistence type="predicted"/>
<dbReference type="Proteomes" id="UP000231638">
    <property type="component" value="Unassembled WGS sequence"/>
</dbReference>
<dbReference type="PANTHER" id="PTHR43156">
    <property type="entry name" value="STAGE II SPORULATION PROTEIN E-RELATED"/>
    <property type="match status" value="1"/>
</dbReference>
<feature type="signal peptide" evidence="3">
    <location>
        <begin position="1"/>
        <end position="17"/>
    </location>
</feature>
<dbReference type="InterPro" id="IPR035965">
    <property type="entry name" value="PAS-like_dom_sf"/>
</dbReference>
<feature type="transmembrane region" description="Helical" evidence="2">
    <location>
        <begin position="268"/>
        <end position="288"/>
    </location>
</feature>
<dbReference type="InterPro" id="IPR001638">
    <property type="entry name" value="Solute-binding_3/MltF_N"/>
</dbReference>
<reference evidence="6 7" key="1">
    <citation type="journal article" date="2017" name="Front. Microbiol.">
        <title>Comparative Genomic Analysis of the Class Epsilonproteobacteria and Proposed Reclassification to Epsilonbacteraeota (phyl. nov.).</title>
        <authorList>
            <person name="Waite D.W."/>
            <person name="Vanwonterghem I."/>
            <person name="Rinke C."/>
            <person name="Parks D.H."/>
            <person name="Zhang Y."/>
            <person name="Takai K."/>
            <person name="Sievert S.M."/>
            <person name="Simon J."/>
            <person name="Campbell B.J."/>
            <person name="Hanson T.E."/>
            <person name="Woyke T."/>
            <person name="Klotz M.G."/>
            <person name="Hugenholtz P."/>
        </authorList>
    </citation>
    <scope>NUCLEOTIDE SEQUENCE [LARGE SCALE GENOMIC DNA]</scope>
    <source>
        <strain evidence="6">UBA11420</strain>
    </source>
</reference>
<dbReference type="STRING" id="366522.GCA_001548055_01179"/>
<dbReference type="InterPro" id="IPR052016">
    <property type="entry name" value="Bact_Sigma-Reg"/>
</dbReference>
<keyword evidence="1" id="KW-0378">Hydrolase</keyword>
<dbReference type="Gene3D" id="3.30.450.20">
    <property type="entry name" value="PAS domain"/>
    <property type="match status" value="1"/>
</dbReference>
<dbReference type="CDD" id="cd00130">
    <property type="entry name" value="PAS"/>
    <property type="match status" value="1"/>
</dbReference>
<dbReference type="EMBL" id="DLUG01000111">
    <property type="protein sequence ID" value="DAB36584.1"/>
    <property type="molecule type" value="Genomic_DNA"/>
</dbReference>
<dbReference type="AlphaFoldDB" id="A0A2D3WFU6"/>
<keyword evidence="2" id="KW-1133">Transmembrane helix</keyword>
<dbReference type="InterPro" id="IPR036457">
    <property type="entry name" value="PPM-type-like_dom_sf"/>
</dbReference>
<name>A0A2D3WFU6_9BACT</name>
<dbReference type="SMART" id="SM00091">
    <property type="entry name" value="PAS"/>
    <property type="match status" value="1"/>
</dbReference>
<dbReference type="InterPro" id="IPR000014">
    <property type="entry name" value="PAS"/>
</dbReference>
<evidence type="ECO:0000313" key="6">
    <source>
        <dbReference type="EMBL" id="DAB36584.1"/>
    </source>
</evidence>
<dbReference type="SMART" id="SM00062">
    <property type="entry name" value="PBPb"/>
    <property type="match status" value="1"/>
</dbReference>
<evidence type="ECO:0008006" key="8">
    <source>
        <dbReference type="Google" id="ProtNLM"/>
    </source>
</evidence>
<dbReference type="PANTHER" id="PTHR43156:SF9">
    <property type="entry name" value="HAMP DOMAIN-CONTAINING PROTEIN"/>
    <property type="match status" value="1"/>
</dbReference>
<dbReference type="InterPro" id="IPR000700">
    <property type="entry name" value="PAS-assoc_C"/>
</dbReference>
<protein>
    <recommendedName>
        <fullName evidence="8">Histidine kinase</fullName>
    </recommendedName>
</protein>
<dbReference type="InterPro" id="IPR013656">
    <property type="entry name" value="PAS_4"/>
</dbReference>
<keyword evidence="2" id="KW-0812">Transmembrane</keyword>
<comment type="caution">
    <text evidence="6">The sequence shown here is derived from an EMBL/GenBank/DDBJ whole genome shotgun (WGS) entry which is preliminary data.</text>
</comment>
<dbReference type="SUPFAM" id="SSF53850">
    <property type="entry name" value="Periplasmic binding protein-like II"/>
    <property type="match status" value="1"/>
</dbReference>
<evidence type="ECO:0000256" key="2">
    <source>
        <dbReference type="SAM" id="Phobius"/>
    </source>
</evidence>
<feature type="chain" id="PRO_5013965066" description="Histidine kinase" evidence="3">
    <location>
        <begin position="18"/>
        <end position="695"/>
    </location>
</feature>
<dbReference type="Gene3D" id="3.60.40.10">
    <property type="entry name" value="PPM-type phosphatase domain"/>
    <property type="match status" value="1"/>
</dbReference>
<sequence length="695" mass="80035">MRFLVFSLLLFPLYVHASEVALSQEEQRYIEAHPIIRVHNEMDWAPFNFYEDGRAQGLSIDVMNLIAQKVGLKVAYTTGYSWNEFLTMMQENRLDVMLNIVKNDDRAKYLLFTTPYQSVAHCVVVRNDAPWKIETIHDILDKNIAMEEGFFNHHYLKEHYPNTRLTLKKDTLSTLQSIAYNETDLTVGLVPVETYMIKRYGLSNLKVIGISDEELFAPKDLRIATSIHNPILIGILQKGLDAIDQEERNRIVNLWVNTNVEKIMNWNLLFKILFFFLLILAGTLFWTWRVKRIQKELADSNFLMHNLLNAIPNPLFYKDANGAFLGFNQSYEEAFGIDSTRFIGKTVLDLDYLPPEDRLKYYQEDMRVIQHTLSLKREQEMVFYDGAVHHTLYSVNGFKTLKGKPGGLIGIFADISHQKKIQHELEISRQEVEESHKAMKDSIEYASLIQHSLLPNHTLLHHFFSDYCVLWQPKDIVGGDIYFMEEFDDGNTLLVMMMDCTGHGVAGAFVTMLVKAVERQIIATIRHQHERISPAKILGIFNQSIKHLLNQHDASAINNAGFDGAVLLYDKINARMTFAGACLPLFCLQADGTLSILQGDKHSVGYKQSQTEYVFREHVLSVEQGMRFYITSDGFWDQNGGEKGFPFGKSRFTDLLKQHYQEPFADQEEIFIKTLHAYQGTEIRSDDIMLIGLKI</sequence>
<dbReference type="InterPro" id="IPR001932">
    <property type="entry name" value="PPM-type_phosphatase-like_dom"/>
</dbReference>
<dbReference type="PROSITE" id="PS50113">
    <property type="entry name" value="PAC"/>
    <property type="match status" value="1"/>
</dbReference>
<feature type="domain" description="PAC" evidence="5">
    <location>
        <begin position="375"/>
        <end position="427"/>
    </location>
</feature>
<evidence type="ECO:0000256" key="1">
    <source>
        <dbReference type="ARBA" id="ARBA00022801"/>
    </source>
</evidence>
<evidence type="ECO:0000256" key="3">
    <source>
        <dbReference type="SAM" id="SignalP"/>
    </source>
</evidence>
<keyword evidence="3" id="KW-0732">Signal</keyword>
<organism evidence="6 7">
    <name type="scientific">Sulfurospirillum cavolei</name>
    <dbReference type="NCBI Taxonomy" id="366522"/>
    <lineage>
        <taxon>Bacteria</taxon>
        <taxon>Pseudomonadati</taxon>
        <taxon>Campylobacterota</taxon>
        <taxon>Epsilonproteobacteria</taxon>
        <taxon>Campylobacterales</taxon>
        <taxon>Sulfurospirillaceae</taxon>
        <taxon>Sulfurospirillum</taxon>
    </lineage>
</organism>
<evidence type="ECO:0000259" key="4">
    <source>
        <dbReference type="PROSITE" id="PS50112"/>
    </source>
</evidence>
<keyword evidence="2" id="KW-0472">Membrane</keyword>
<dbReference type="Pfam" id="PF07228">
    <property type="entry name" value="SpoIIE"/>
    <property type="match status" value="1"/>
</dbReference>
<dbReference type="Gene3D" id="3.40.190.10">
    <property type="entry name" value="Periplasmic binding protein-like II"/>
    <property type="match status" value="2"/>
</dbReference>
<dbReference type="PROSITE" id="PS50112">
    <property type="entry name" value="PAS"/>
    <property type="match status" value="1"/>
</dbReference>
<evidence type="ECO:0000313" key="7">
    <source>
        <dbReference type="Proteomes" id="UP000231638"/>
    </source>
</evidence>
<dbReference type="GO" id="GO:0016791">
    <property type="term" value="F:phosphatase activity"/>
    <property type="evidence" value="ECO:0007669"/>
    <property type="project" value="TreeGrafter"/>
</dbReference>
<dbReference type="Pfam" id="PF08448">
    <property type="entry name" value="PAS_4"/>
    <property type="match status" value="1"/>
</dbReference>
<dbReference type="NCBIfam" id="TIGR00229">
    <property type="entry name" value="sensory_box"/>
    <property type="match status" value="1"/>
</dbReference>
<accession>A0A2D3WFU6</accession>
<dbReference type="SUPFAM" id="SSF55785">
    <property type="entry name" value="PYP-like sensor domain (PAS domain)"/>
    <property type="match status" value="1"/>
</dbReference>
<dbReference type="Pfam" id="PF00497">
    <property type="entry name" value="SBP_bac_3"/>
    <property type="match status" value="1"/>
</dbReference>
<evidence type="ECO:0000259" key="5">
    <source>
        <dbReference type="PROSITE" id="PS50113"/>
    </source>
</evidence>
<dbReference type="CDD" id="cd01007">
    <property type="entry name" value="PBP2_BvgS_HisK_like"/>
    <property type="match status" value="1"/>
</dbReference>